<gene>
    <name evidence="2" type="primary">phr</name>
    <name evidence="2" type="ORF">SNAT2548_LOCUS19542</name>
</gene>
<evidence type="ECO:0000256" key="1">
    <source>
        <dbReference type="SAM" id="SignalP"/>
    </source>
</evidence>
<dbReference type="Proteomes" id="UP000604046">
    <property type="component" value="Unassembled WGS sequence"/>
</dbReference>
<feature type="chain" id="PRO_5032708284" evidence="1">
    <location>
        <begin position="20"/>
        <end position="303"/>
    </location>
</feature>
<name>A0A812PGZ2_9DINO</name>
<keyword evidence="3" id="KW-1185">Reference proteome</keyword>
<feature type="signal peptide" evidence="1">
    <location>
        <begin position="1"/>
        <end position="19"/>
    </location>
</feature>
<sequence>MLQRATLWLLLVLVIPTVPKDVAEEYATNFVQRKVGRIAASVKDTPRAAVKPWQVRKYVGVSFHKSGTELIDHLWYHMFDALGAGPFDIGKNTSYNSTSWIRNQVSVIFPDAPIQLREDVWWPAVEQEMREAAAPQPIRIAAIVRDPLDMIASAYCYHHRGEESDNLQFFPRGTLQSMGPKEGTAFAAERMFGVVQNMTESFETPKEDILVIRYEHITASSKGFDEAIRTLMDFFFTGLISQEEYNSALEASRHVDLHRFPDFWGHTSDAACVAEAKQAALAMPGDLLAPFHSFQQRLGYPLA</sequence>
<reference evidence="2" key="1">
    <citation type="submission" date="2021-02" db="EMBL/GenBank/DDBJ databases">
        <authorList>
            <person name="Dougan E. K."/>
            <person name="Rhodes N."/>
            <person name="Thang M."/>
            <person name="Chan C."/>
        </authorList>
    </citation>
    <scope>NUCLEOTIDE SEQUENCE</scope>
</reference>
<dbReference type="SUPFAM" id="SSF52540">
    <property type="entry name" value="P-loop containing nucleoside triphosphate hydrolases"/>
    <property type="match status" value="1"/>
</dbReference>
<organism evidence="2 3">
    <name type="scientific">Symbiodinium natans</name>
    <dbReference type="NCBI Taxonomy" id="878477"/>
    <lineage>
        <taxon>Eukaryota</taxon>
        <taxon>Sar</taxon>
        <taxon>Alveolata</taxon>
        <taxon>Dinophyceae</taxon>
        <taxon>Suessiales</taxon>
        <taxon>Symbiodiniaceae</taxon>
        <taxon>Symbiodinium</taxon>
    </lineage>
</organism>
<comment type="caution">
    <text evidence="2">The sequence shown here is derived from an EMBL/GenBank/DDBJ whole genome shotgun (WGS) entry which is preliminary data.</text>
</comment>
<dbReference type="InterPro" id="IPR027417">
    <property type="entry name" value="P-loop_NTPase"/>
</dbReference>
<accession>A0A812PGZ2</accession>
<evidence type="ECO:0000313" key="3">
    <source>
        <dbReference type="Proteomes" id="UP000604046"/>
    </source>
</evidence>
<dbReference type="EMBL" id="CAJNDS010002182">
    <property type="protein sequence ID" value="CAE7362424.1"/>
    <property type="molecule type" value="Genomic_DNA"/>
</dbReference>
<keyword evidence="1" id="KW-0732">Signal</keyword>
<dbReference type="Gene3D" id="3.40.50.300">
    <property type="entry name" value="P-loop containing nucleotide triphosphate hydrolases"/>
    <property type="match status" value="1"/>
</dbReference>
<protein>
    <submittedName>
        <fullName evidence="2">Phr protein</fullName>
    </submittedName>
</protein>
<evidence type="ECO:0000313" key="2">
    <source>
        <dbReference type="EMBL" id="CAE7362424.1"/>
    </source>
</evidence>
<dbReference type="AlphaFoldDB" id="A0A812PGZ2"/>
<proteinExistence type="predicted"/>